<sequence length="316" mass="35492">MSMNLKLAPVPEVLTYRTSAQRPDESDVIRRRAAAGELTRVARGLYAESSGWAALRPTEQHHLRLRSFADRIRPGDLISHVSAAVVFGVPLLTPPPTRIHVTSRGADRRTTNATFVVHADLDPERNERPVATLDGLLLCGLDRLATDLALTLPFTDAVVSLDALLRREVEREDVLSAIERRGQKGRRRALRAIGFADAASDSPGESYARARFDQFGTPPPVLQHRFRALGEPDIVVDFWFPDAGVVVEFDGAVKYRSSAYLRGRTPEEALFDEKIREDRLRAFPEVRTVVRLTWSDLRNEWVLRAKLRKAGVRMSR</sequence>
<evidence type="ECO:0008006" key="3">
    <source>
        <dbReference type="Google" id="ProtNLM"/>
    </source>
</evidence>
<evidence type="ECO:0000313" key="1">
    <source>
        <dbReference type="EMBL" id="MBT1543062.1"/>
    </source>
</evidence>
<gene>
    <name evidence="1" type="ORF">KK103_14950</name>
</gene>
<dbReference type="Proteomes" id="UP000709437">
    <property type="component" value="Unassembled WGS sequence"/>
</dbReference>
<protein>
    <recommendedName>
        <fullName evidence="3">Type IV toxin-antitoxin system AbiEi family antitoxin domain-containing protein</fullName>
    </recommendedName>
</protein>
<reference evidence="1" key="1">
    <citation type="submission" date="2021-05" db="EMBL/GenBank/DDBJ databases">
        <title>Whole genome sequence of Curtobacterium flaccumfaciens pv. flaccumfaciens strain CFBP 3417.</title>
        <authorList>
            <person name="Osdaghi E."/>
            <person name="Taghouti G."/>
            <person name="Portier P."/>
            <person name="Fazliarab A."/>
            <person name="Taghavi S.M."/>
            <person name="Briand M."/>
            <person name="Le-Saux M."/>
            <person name="Jacques M.-A."/>
        </authorList>
    </citation>
    <scope>NUCLEOTIDE SEQUENCE</scope>
    <source>
        <strain evidence="1">CFBP 3417</strain>
    </source>
</reference>
<organism evidence="1 2">
    <name type="scientific">Curtobacterium flaccumfaciens pv. flaccumfaciens</name>
    <dbReference type="NCBI Taxonomy" id="138532"/>
    <lineage>
        <taxon>Bacteria</taxon>
        <taxon>Bacillati</taxon>
        <taxon>Actinomycetota</taxon>
        <taxon>Actinomycetes</taxon>
        <taxon>Micrococcales</taxon>
        <taxon>Microbacteriaceae</taxon>
        <taxon>Curtobacterium</taxon>
    </lineage>
</organism>
<dbReference type="RefSeq" id="WP_214563520.1">
    <property type="nucleotide sequence ID" value="NZ_JAHEWX010000023.1"/>
</dbReference>
<proteinExistence type="predicted"/>
<dbReference type="AlphaFoldDB" id="A0A9Q2W461"/>
<accession>A0A9Q2W461</accession>
<comment type="caution">
    <text evidence="1">The sequence shown here is derived from an EMBL/GenBank/DDBJ whole genome shotgun (WGS) entry which is preliminary data.</text>
</comment>
<name>A0A9Q2W461_9MICO</name>
<evidence type="ECO:0000313" key="2">
    <source>
        <dbReference type="Proteomes" id="UP000709437"/>
    </source>
</evidence>
<dbReference type="EMBL" id="JAHEWX010000023">
    <property type="protein sequence ID" value="MBT1543062.1"/>
    <property type="molecule type" value="Genomic_DNA"/>
</dbReference>